<organism evidence="8 9">
    <name type="scientific">Dendrosporobacter quercicolus</name>
    <dbReference type="NCBI Taxonomy" id="146817"/>
    <lineage>
        <taxon>Bacteria</taxon>
        <taxon>Bacillati</taxon>
        <taxon>Bacillota</taxon>
        <taxon>Negativicutes</taxon>
        <taxon>Selenomonadales</taxon>
        <taxon>Sporomusaceae</taxon>
        <taxon>Dendrosporobacter</taxon>
    </lineage>
</organism>
<name>A0A1G9S2P4_9FIRM</name>
<dbReference type="PANTHER" id="PTHR43129:SF1">
    <property type="entry name" value="FOSMIDOMYCIN RESISTANCE PROTEIN"/>
    <property type="match status" value="1"/>
</dbReference>
<feature type="domain" description="Major facilitator superfamily (MFS) profile" evidence="7">
    <location>
        <begin position="5"/>
        <end position="381"/>
    </location>
</feature>
<keyword evidence="4 6" id="KW-1133">Transmembrane helix</keyword>
<evidence type="ECO:0000313" key="9">
    <source>
        <dbReference type="Proteomes" id="UP000214880"/>
    </source>
</evidence>
<protein>
    <submittedName>
        <fullName evidence="8">MFS transporter, FSR family, fosmidomycin resistance protein</fullName>
    </submittedName>
</protein>
<feature type="transmembrane region" description="Helical" evidence="6">
    <location>
        <begin position="129"/>
        <end position="152"/>
    </location>
</feature>
<dbReference type="STRING" id="146817.SAMN04488502_103183"/>
<evidence type="ECO:0000313" key="8">
    <source>
        <dbReference type="EMBL" id="SDM29537.1"/>
    </source>
</evidence>
<dbReference type="AlphaFoldDB" id="A0A1G9S2P4"/>
<dbReference type="GO" id="GO:0022857">
    <property type="term" value="F:transmembrane transporter activity"/>
    <property type="evidence" value="ECO:0007669"/>
    <property type="project" value="InterPro"/>
</dbReference>
<keyword evidence="2" id="KW-0813">Transport</keyword>
<dbReference type="GO" id="GO:0005886">
    <property type="term" value="C:plasma membrane"/>
    <property type="evidence" value="ECO:0007669"/>
    <property type="project" value="UniProtKB-SubCell"/>
</dbReference>
<evidence type="ECO:0000256" key="5">
    <source>
        <dbReference type="ARBA" id="ARBA00023136"/>
    </source>
</evidence>
<feature type="transmembrane region" description="Helical" evidence="6">
    <location>
        <begin position="326"/>
        <end position="346"/>
    </location>
</feature>
<proteinExistence type="predicted"/>
<feature type="transmembrane region" description="Helical" evidence="6">
    <location>
        <begin position="158"/>
        <end position="175"/>
    </location>
</feature>
<evidence type="ECO:0000256" key="1">
    <source>
        <dbReference type="ARBA" id="ARBA00004651"/>
    </source>
</evidence>
<feature type="transmembrane region" description="Helical" evidence="6">
    <location>
        <begin position="358"/>
        <end position="378"/>
    </location>
</feature>
<reference evidence="8 9" key="1">
    <citation type="submission" date="2016-10" db="EMBL/GenBank/DDBJ databases">
        <authorList>
            <person name="de Groot N.N."/>
        </authorList>
    </citation>
    <scope>NUCLEOTIDE SEQUENCE [LARGE SCALE GENOMIC DNA]</scope>
    <source>
        <strain evidence="8 9">DSM 1736</strain>
    </source>
</reference>
<gene>
    <name evidence="8" type="ORF">SAMN04488502_103183</name>
</gene>
<dbReference type="PANTHER" id="PTHR43129">
    <property type="entry name" value="FOSMIDOMYCIN RESISTANCE PROTEIN"/>
    <property type="match status" value="1"/>
</dbReference>
<dbReference type="Gene3D" id="1.20.1250.20">
    <property type="entry name" value="MFS general substrate transporter like domains"/>
    <property type="match status" value="2"/>
</dbReference>
<evidence type="ECO:0000256" key="2">
    <source>
        <dbReference type="ARBA" id="ARBA00022448"/>
    </source>
</evidence>
<feature type="transmembrane region" description="Helical" evidence="6">
    <location>
        <begin position="270"/>
        <end position="287"/>
    </location>
</feature>
<dbReference type="OrthoDB" id="9770492at2"/>
<dbReference type="SUPFAM" id="SSF103473">
    <property type="entry name" value="MFS general substrate transporter"/>
    <property type="match status" value="1"/>
</dbReference>
<dbReference type="RefSeq" id="WP_092071705.1">
    <property type="nucleotide sequence ID" value="NZ_FNHB01000003.1"/>
</dbReference>
<feature type="transmembrane region" description="Helical" evidence="6">
    <location>
        <begin position="237"/>
        <end position="258"/>
    </location>
</feature>
<dbReference type="InterPro" id="IPR036259">
    <property type="entry name" value="MFS_trans_sf"/>
</dbReference>
<dbReference type="InterPro" id="IPR011701">
    <property type="entry name" value="MFS"/>
</dbReference>
<dbReference type="EMBL" id="FNHB01000003">
    <property type="protein sequence ID" value="SDM29537.1"/>
    <property type="molecule type" value="Genomic_DNA"/>
</dbReference>
<feature type="transmembrane region" description="Helical" evidence="6">
    <location>
        <begin position="209"/>
        <end position="231"/>
    </location>
</feature>
<accession>A0A1G9S2P4</accession>
<comment type="subcellular location">
    <subcellularLocation>
        <location evidence="1">Cell membrane</location>
        <topology evidence="1">Multi-pass membrane protein</topology>
    </subcellularLocation>
</comment>
<dbReference type="Pfam" id="PF07690">
    <property type="entry name" value="MFS_1"/>
    <property type="match status" value="1"/>
</dbReference>
<evidence type="ECO:0000259" key="7">
    <source>
        <dbReference type="PROSITE" id="PS50850"/>
    </source>
</evidence>
<keyword evidence="3 6" id="KW-0812">Transmembrane</keyword>
<sequence length="386" mass="41123">MKHRFIGLLSAAHLCTDLNQGALPAILPFLMSSHSLNYAQAAGLVFAASFVSSIIQPLFGYFADKISKPWLMPGGLFLAGAGLACIGFLSSYWAVFFAVAVSGIGIAAFHPEAARIANQVSGEKKGTGVSIFSVGGNGGFALGPVIATAALLVWGIKGTFVLLIPCVLMSVYLFAQIPRLQVEQAVAQVKTSTSPAPANQWIPFYKLTFVVFCRSIIFYGLNTFLPLYWIGFFHQSAAVSGTVLTILFSAGVVGTLLGGRMADKFGYHKVIQFGFVLLWPLLLFFLATENLMLATFLLVPIGFALFASASPLVVLGQKYLPNRMGFASGITLGLAVSVGGIATPLLGWLADHYGLRSAFYLLAALPLLALLQSFALPVPELDRDRA</sequence>
<keyword evidence="9" id="KW-1185">Reference proteome</keyword>
<evidence type="ECO:0000256" key="3">
    <source>
        <dbReference type="ARBA" id="ARBA00022692"/>
    </source>
</evidence>
<feature type="transmembrane region" description="Helical" evidence="6">
    <location>
        <begin position="293"/>
        <end position="314"/>
    </location>
</feature>
<feature type="transmembrane region" description="Helical" evidence="6">
    <location>
        <begin position="40"/>
        <end position="63"/>
    </location>
</feature>
<dbReference type="InterPro" id="IPR020846">
    <property type="entry name" value="MFS_dom"/>
</dbReference>
<dbReference type="PROSITE" id="PS50850">
    <property type="entry name" value="MFS"/>
    <property type="match status" value="1"/>
</dbReference>
<keyword evidence="5 6" id="KW-0472">Membrane</keyword>
<dbReference type="Proteomes" id="UP000214880">
    <property type="component" value="Unassembled WGS sequence"/>
</dbReference>
<evidence type="ECO:0000256" key="4">
    <source>
        <dbReference type="ARBA" id="ARBA00022989"/>
    </source>
</evidence>
<evidence type="ECO:0000256" key="6">
    <source>
        <dbReference type="SAM" id="Phobius"/>
    </source>
</evidence>
<dbReference type="CDD" id="cd17478">
    <property type="entry name" value="MFS_FsR"/>
    <property type="match status" value="1"/>
</dbReference>